<keyword evidence="2" id="KW-1185">Reference proteome</keyword>
<evidence type="ECO:0000313" key="1">
    <source>
        <dbReference type="EMBL" id="QJD54487.1"/>
    </source>
</evidence>
<dbReference type="EMBL" id="MN734438">
    <property type="protein sequence ID" value="QJD54487.1"/>
    <property type="molecule type" value="Genomic_DNA"/>
</dbReference>
<name>A0A6M3T853_9CAUD</name>
<proteinExistence type="predicted"/>
<dbReference type="GeneID" id="79585675"/>
<dbReference type="Proteomes" id="UP000502416">
    <property type="component" value="Segment"/>
</dbReference>
<dbReference type="RefSeq" id="YP_010738308.1">
    <property type="nucleotide sequence ID" value="NC_073025.1"/>
</dbReference>
<sequence>MTIKRSKETGCMVAQCDVCFDVVDFEDLKGFDKDDWVEAKERIDADGWRTKKVGDKWTNTCVDCVSK</sequence>
<dbReference type="KEGG" id="vg:79585675"/>
<protein>
    <submittedName>
        <fullName evidence="1">Uncharacterized protein</fullName>
    </submittedName>
</protein>
<evidence type="ECO:0000313" key="2">
    <source>
        <dbReference type="Proteomes" id="UP000502416"/>
    </source>
</evidence>
<organism evidence="1 2">
    <name type="scientific">Sphingomonas phage Lucius</name>
    <dbReference type="NCBI Taxonomy" id="2686313"/>
    <lineage>
        <taxon>Viruses</taxon>
        <taxon>Duplodnaviria</taxon>
        <taxon>Heunggongvirae</taxon>
        <taxon>Uroviricota</taxon>
        <taxon>Caudoviricetes</taxon>
        <taxon>Johnpaulvirinae</taxon>
        <taxon>Kharnvirus</taxon>
        <taxon>Kharnvirus lucius</taxon>
    </lineage>
</organism>
<reference evidence="1 2" key="1">
    <citation type="submission" date="2019-11" db="EMBL/GenBank/DDBJ databases">
        <authorList>
            <person name="Hylling O."/>
            <person name="Hansen L.H."/>
            <person name="Johansen A."/>
        </authorList>
    </citation>
    <scope>NUCLEOTIDE SEQUENCE [LARGE SCALE GENOMIC DNA]</scope>
</reference>
<accession>A0A6M3T853</accession>